<keyword evidence="3" id="KW-1185">Reference proteome</keyword>
<feature type="transmembrane region" description="Helical" evidence="1">
    <location>
        <begin position="179"/>
        <end position="200"/>
    </location>
</feature>
<keyword evidence="1" id="KW-0472">Membrane</keyword>
<evidence type="ECO:0000256" key="1">
    <source>
        <dbReference type="SAM" id="Phobius"/>
    </source>
</evidence>
<organism evidence="2 3">
    <name type="scientific">Streptomyces monticola</name>
    <dbReference type="NCBI Taxonomy" id="2666263"/>
    <lineage>
        <taxon>Bacteria</taxon>
        <taxon>Bacillati</taxon>
        <taxon>Actinomycetota</taxon>
        <taxon>Actinomycetes</taxon>
        <taxon>Kitasatosporales</taxon>
        <taxon>Streptomycetaceae</taxon>
        <taxon>Streptomyces</taxon>
    </lineage>
</organism>
<reference evidence="3" key="1">
    <citation type="journal article" date="2019" name="Int. J. Syst. Evol. Microbiol.">
        <title>The Global Catalogue of Microorganisms (GCM) 10K type strain sequencing project: providing services to taxonomists for standard genome sequencing and annotation.</title>
        <authorList>
            <consortium name="The Broad Institute Genomics Platform"/>
            <consortium name="The Broad Institute Genome Sequencing Center for Infectious Disease"/>
            <person name="Wu L."/>
            <person name="Ma J."/>
        </authorList>
    </citation>
    <scope>NUCLEOTIDE SEQUENCE [LARGE SCALE GENOMIC DNA]</scope>
    <source>
        <strain evidence="3">SYNS20</strain>
    </source>
</reference>
<proteinExistence type="predicted"/>
<name>A0ABW2JRY1_9ACTN</name>
<dbReference type="RefSeq" id="WP_381835875.1">
    <property type="nucleotide sequence ID" value="NZ_JBHTCF010000014.1"/>
</dbReference>
<comment type="caution">
    <text evidence="2">The sequence shown here is derived from an EMBL/GenBank/DDBJ whole genome shotgun (WGS) entry which is preliminary data.</text>
</comment>
<protein>
    <recommendedName>
        <fullName evidence="4">WXG100 family type VII secretion target</fullName>
    </recommendedName>
</protein>
<evidence type="ECO:0000313" key="3">
    <source>
        <dbReference type="Proteomes" id="UP001596523"/>
    </source>
</evidence>
<keyword evidence="1" id="KW-1133">Transmembrane helix</keyword>
<sequence>MDIHALIEKVQAKLNHIRDLVNQIRSKINSLLSKVPAFLEWVVSKVEDLWNKFCRKMDEFWDWFTDKLAYVGDPFVLKETGEKWHSELGAPAHRRAGEVEADDLMVDDIWTGTAASAYKSKIDGQKSALNTIGVRYASAVSSALNTMKTGIWTFWIAVVSALVVAALAFIAGIGAEGTIIGIPAGLLAQIAAVVGFLLAAGGATIALKFAADDSAAALRNLNSYSDKWPSFALG</sequence>
<dbReference type="EMBL" id="JBHTCF010000014">
    <property type="protein sequence ID" value="MFC7308148.1"/>
    <property type="molecule type" value="Genomic_DNA"/>
</dbReference>
<evidence type="ECO:0000313" key="2">
    <source>
        <dbReference type="EMBL" id="MFC7308148.1"/>
    </source>
</evidence>
<accession>A0ABW2JRY1</accession>
<gene>
    <name evidence="2" type="ORF">ACFQVC_28475</name>
</gene>
<dbReference type="Proteomes" id="UP001596523">
    <property type="component" value="Unassembled WGS sequence"/>
</dbReference>
<feature type="transmembrane region" description="Helical" evidence="1">
    <location>
        <begin position="151"/>
        <end position="173"/>
    </location>
</feature>
<keyword evidence="1" id="KW-0812">Transmembrane</keyword>
<evidence type="ECO:0008006" key="4">
    <source>
        <dbReference type="Google" id="ProtNLM"/>
    </source>
</evidence>